<evidence type="ECO:0000313" key="2">
    <source>
        <dbReference type="Proteomes" id="UP001484097"/>
    </source>
</evidence>
<proteinExistence type="predicted"/>
<dbReference type="RefSeq" id="WP_347918471.1">
    <property type="nucleotide sequence ID" value="NZ_JBDXMX010000001.1"/>
</dbReference>
<protein>
    <submittedName>
        <fullName evidence="1">Uncharacterized protein</fullName>
    </submittedName>
</protein>
<name>A0ABV0IE71_9MICC</name>
<dbReference type="EMBL" id="JBDXMX010000001">
    <property type="protein sequence ID" value="MEO9246439.1"/>
    <property type="molecule type" value="Genomic_DNA"/>
</dbReference>
<evidence type="ECO:0000313" key="1">
    <source>
        <dbReference type="EMBL" id="MEO9246439.1"/>
    </source>
</evidence>
<dbReference type="Proteomes" id="UP001484097">
    <property type="component" value="Unassembled WGS sequence"/>
</dbReference>
<sequence length="125" mass="14082">MRSRAHLRVVPDLPEVQVRGLPSKWDGKAVTWGEWSSDVSTFTLHAPPEEWACHQCGGLHGHDTARGVIKDASLTPRKLYAMRCKACGHDTVTEWDHSNEWRTWDLDESDYAPDGSWETGQGVLL</sequence>
<comment type="caution">
    <text evidence="1">The sequence shown here is derived from an EMBL/GenBank/DDBJ whole genome shotgun (WGS) entry which is preliminary data.</text>
</comment>
<keyword evidence="2" id="KW-1185">Reference proteome</keyword>
<accession>A0ABV0IE71</accession>
<reference evidence="1 2" key="1">
    <citation type="submission" date="2024-05" db="EMBL/GenBank/DDBJ databases">
        <authorList>
            <person name="Yi C."/>
        </authorList>
    </citation>
    <scope>NUCLEOTIDE SEQUENCE [LARGE SCALE GENOMIC DNA]</scope>
    <source>
        <strain evidence="1 2">XS13</strain>
    </source>
</reference>
<gene>
    <name evidence="1" type="ORF">ABDK96_01945</name>
</gene>
<organism evidence="1 2">
    <name type="scientific">Citricoccus nitrophenolicus</name>
    <dbReference type="NCBI Taxonomy" id="863575"/>
    <lineage>
        <taxon>Bacteria</taxon>
        <taxon>Bacillati</taxon>
        <taxon>Actinomycetota</taxon>
        <taxon>Actinomycetes</taxon>
        <taxon>Micrococcales</taxon>
        <taxon>Micrococcaceae</taxon>
        <taxon>Citricoccus</taxon>
    </lineage>
</organism>